<evidence type="ECO:0000313" key="5">
    <source>
        <dbReference type="Proteomes" id="UP000464262"/>
    </source>
</evidence>
<evidence type="ECO:0000256" key="1">
    <source>
        <dbReference type="ARBA" id="ARBA00022603"/>
    </source>
</evidence>
<sequence>MNITNQYYSENALDFFSSTVNVDVQKLYEQFLPHVPKRGKILDAGCGSGRDSKSFLDLGYKVTSLDANESLAKLAEEYLGQKVVVATFDSFEAAPRTFDAIWACASLLHVPINKLPMTFNHLAQVLKSGGVFYCSFKYGDIEQVRNGRLFSDLNEAKLANILISSPLCISQTWVTSDARPGRESEKWLNAILTKK</sequence>
<dbReference type="Pfam" id="PF13649">
    <property type="entry name" value="Methyltransf_25"/>
    <property type="match status" value="1"/>
</dbReference>
<evidence type="ECO:0000256" key="2">
    <source>
        <dbReference type="ARBA" id="ARBA00022679"/>
    </source>
</evidence>
<feature type="domain" description="Methyltransferase" evidence="3">
    <location>
        <begin position="41"/>
        <end position="130"/>
    </location>
</feature>
<name>A0A7Z2YFC2_9VIBR</name>
<dbReference type="KEGG" id="vas:GT360_15820"/>
<dbReference type="Gene3D" id="3.40.50.150">
    <property type="entry name" value="Vaccinia Virus protein VP39"/>
    <property type="match status" value="1"/>
</dbReference>
<gene>
    <name evidence="4" type="ORF">GT360_15820</name>
</gene>
<dbReference type="Proteomes" id="UP000464262">
    <property type="component" value="Chromosome 2"/>
</dbReference>
<organism evidence="4 5">
    <name type="scientific">Vibrio astriarenae</name>
    <dbReference type="NCBI Taxonomy" id="1481923"/>
    <lineage>
        <taxon>Bacteria</taxon>
        <taxon>Pseudomonadati</taxon>
        <taxon>Pseudomonadota</taxon>
        <taxon>Gammaproteobacteria</taxon>
        <taxon>Vibrionales</taxon>
        <taxon>Vibrionaceae</taxon>
        <taxon>Vibrio</taxon>
    </lineage>
</organism>
<keyword evidence="5" id="KW-1185">Reference proteome</keyword>
<accession>A0A7Z2YFC2</accession>
<dbReference type="EMBL" id="CP047476">
    <property type="protein sequence ID" value="QIA65029.1"/>
    <property type="molecule type" value="Genomic_DNA"/>
</dbReference>
<dbReference type="InterPro" id="IPR029063">
    <property type="entry name" value="SAM-dependent_MTases_sf"/>
</dbReference>
<dbReference type="InterPro" id="IPR041698">
    <property type="entry name" value="Methyltransf_25"/>
</dbReference>
<proteinExistence type="predicted"/>
<reference evidence="4 5" key="1">
    <citation type="submission" date="2020-01" db="EMBL/GenBank/DDBJ databases">
        <title>Whole genome and functional gene identification of agarase of Vibrio HN897.</title>
        <authorList>
            <person name="Liu Y."/>
            <person name="Zhao Z."/>
        </authorList>
    </citation>
    <scope>NUCLEOTIDE SEQUENCE [LARGE SCALE GENOMIC DNA]</scope>
    <source>
        <strain evidence="4 5">HN897</strain>
    </source>
</reference>
<keyword evidence="1 4" id="KW-0489">Methyltransferase</keyword>
<dbReference type="AlphaFoldDB" id="A0A7Z2YFC2"/>
<dbReference type="PANTHER" id="PTHR43861">
    <property type="entry name" value="TRANS-ACONITATE 2-METHYLTRANSFERASE-RELATED"/>
    <property type="match status" value="1"/>
</dbReference>
<dbReference type="CDD" id="cd02440">
    <property type="entry name" value="AdoMet_MTases"/>
    <property type="match status" value="1"/>
</dbReference>
<evidence type="ECO:0000313" key="4">
    <source>
        <dbReference type="EMBL" id="QIA65029.1"/>
    </source>
</evidence>
<evidence type="ECO:0000259" key="3">
    <source>
        <dbReference type="Pfam" id="PF13649"/>
    </source>
</evidence>
<protein>
    <submittedName>
        <fullName evidence="4">Methyltransferase domain-containing protein</fullName>
    </submittedName>
</protein>
<dbReference type="SUPFAM" id="SSF53335">
    <property type="entry name" value="S-adenosyl-L-methionine-dependent methyltransferases"/>
    <property type="match status" value="1"/>
</dbReference>
<dbReference type="GO" id="GO:0008168">
    <property type="term" value="F:methyltransferase activity"/>
    <property type="evidence" value="ECO:0007669"/>
    <property type="project" value="UniProtKB-KW"/>
</dbReference>
<keyword evidence="2 4" id="KW-0808">Transferase</keyword>
<dbReference type="GO" id="GO:0032259">
    <property type="term" value="P:methylation"/>
    <property type="evidence" value="ECO:0007669"/>
    <property type="project" value="UniProtKB-KW"/>
</dbReference>
<dbReference type="PANTHER" id="PTHR43861:SF1">
    <property type="entry name" value="TRANS-ACONITATE 2-METHYLTRANSFERASE"/>
    <property type="match status" value="1"/>
</dbReference>